<organism evidence="2 3">
    <name type="scientific">Tritrichomonas foetus</name>
    <dbReference type="NCBI Taxonomy" id="1144522"/>
    <lineage>
        <taxon>Eukaryota</taxon>
        <taxon>Metamonada</taxon>
        <taxon>Parabasalia</taxon>
        <taxon>Tritrichomonadida</taxon>
        <taxon>Tritrichomonadidae</taxon>
        <taxon>Tritrichomonas</taxon>
    </lineage>
</organism>
<accession>A0A1J4JFM3</accession>
<comment type="caution">
    <text evidence="2">The sequence shown here is derived from an EMBL/GenBank/DDBJ whole genome shotgun (WGS) entry which is preliminary data.</text>
</comment>
<feature type="compositionally biased region" description="Polar residues" evidence="1">
    <location>
        <begin position="818"/>
        <end position="833"/>
    </location>
</feature>
<dbReference type="EMBL" id="MLAK01001204">
    <property type="protein sequence ID" value="OHS96028.1"/>
    <property type="molecule type" value="Genomic_DNA"/>
</dbReference>
<evidence type="ECO:0000313" key="2">
    <source>
        <dbReference type="EMBL" id="OHS96028.1"/>
    </source>
</evidence>
<feature type="compositionally biased region" description="Low complexity" evidence="1">
    <location>
        <begin position="354"/>
        <end position="371"/>
    </location>
</feature>
<sequence length="874" mass="100671">MTSQSTVYEHFVYFTYKFEWKVAKEFDPKGLLKVFLPKSFPLSQRPLLIPVNKRVGYHETTIDACVDDFFVDCAIRNSFLHIVKYSKNNDKKTDKFTKESIFLDAGVLFIPDRREASITVDMQLFEYLTFSIQIDEELLALPHIKKFAPTIIYINKIDNLGINHVNTYNDDHNSVSNYNFGNKSSFTNNNSPIYFECQIGSESYFLCPRYDRNTNSISIDAAILIAPRTDKSIVFKVHDHDDEIPETFIGSGLFVPLNDSEEEESDEEESINEESKKIVRTISEENILKSQKNSDDLKNNNKNDNSKSKNNEKDEKEKKKRRHRHKHYDKTVLNTLKRIEAEEKKPVVQYTSPLKSQSLSKNNNKNNNSNLFISGTKPYNPRRITNSPEHENNINNNSMVDSPQIFSPSKMLQPTYVSPIKPIAIKETPTHGYCHFYLFPERHINSRLLSSSNDSSYQGTTVSIDIIDPASRFPNPGILQPVSRPLVSHKRPAPPKTNAHQSSINQLNRDKCFFEDPKILNIEKPTTRLLRWVVTCTRFAPASRKLLDFIENFHRTTIHGFSRIKVPSFKNCHSKSADLITGVHISTPKEEVFILETRAHRPNKASLSLELFLREEMPKDIHIIANNSESFPAPRLYCCMENLIHRIDVPIVVDELLQLKGLYFQQNENHKLFNVIQCLSSLLQNHLFRDIVNSFPNYNDVKMLEKRSPGLYAAPLQSNLNIAPIIHVKGSDFGDIINKENNNNNQKDVNITETVPLQNIYFHQQNNNYQGNVNHCINNNNSSFNNNSNIVMNNNNNNLNQVIQQTKERLTNYYLARPNQNSQNKQRNDSVSLKSKKRPSNENDGRKSKAIKPPDEDRNSARRKAPRNQNANIS</sequence>
<feature type="compositionally biased region" description="Basic and acidic residues" evidence="1">
    <location>
        <begin position="273"/>
        <end position="317"/>
    </location>
</feature>
<proteinExistence type="predicted"/>
<evidence type="ECO:0000313" key="3">
    <source>
        <dbReference type="Proteomes" id="UP000179807"/>
    </source>
</evidence>
<dbReference type="RefSeq" id="XP_068349165.1">
    <property type="nucleotide sequence ID" value="XM_068495301.1"/>
</dbReference>
<reference evidence="2" key="1">
    <citation type="submission" date="2016-10" db="EMBL/GenBank/DDBJ databases">
        <authorList>
            <person name="Benchimol M."/>
            <person name="Almeida L.G."/>
            <person name="Vasconcelos A.T."/>
            <person name="Perreira-Neves A."/>
            <person name="Rosa I.A."/>
            <person name="Tasca T."/>
            <person name="Bogo M.R."/>
            <person name="de Souza W."/>
        </authorList>
    </citation>
    <scope>NUCLEOTIDE SEQUENCE [LARGE SCALE GENOMIC DNA]</scope>
    <source>
        <strain evidence="2">K</strain>
    </source>
</reference>
<dbReference type="VEuPathDB" id="TrichDB:TRFO_10206"/>
<name>A0A1J4JFM3_9EUKA</name>
<gene>
    <name evidence="2" type="ORF">TRFO_10206</name>
</gene>
<feature type="region of interest" description="Disordered" evidence="1">
    <location>
        <begin position="255"/>
        <end position="328"/>
    </location>
</feature>
<protein>
    <submittedName>
        <fullName evidence="2">Uncharacterized protein</fullName>
    </submittedName>
</protein>
<evidence type="ECO:0000256" key="1">
    <source>
        <dbReference type="SAM" id="MobiDB-lite"/>
    </source>
</evidence>
<dbReference type="Proteomes" id="UP000179807">
    <property type="component" value="Unassembled WGS sequence"/>
</dbReference>
<feature type="region of interest" description="Disordered" evidence="1">
    <location>
        <begin position="481"/>
        <end position="502"/>
    </location>
</feature>
<feature type="region of interest" description="Disordered" evidence="1">
    <location>
        <begin position="817"/>
        <end position="874"/>
    </location>
</feature>
<feature type="region of interest" description="Disordered" evidence="1">
    <location>
        <begin position="351"/>
        <end position="381"/>
    </location>
</feature>
<feature type="compositionally biased region" description="Basic and acidic residues" evidence="1">
    <location>
        <begin position="839"/>
        <end position="860"/>
    </location>
</feature>
<dbReference type="AlphaFoldDB" id="A0A1J4JFM3"/>
<feature type="compositionally biased region" description="Basic residues" evidence="1">
    <location>
        <begin position="318"/>
        <end position="328"/>
    </location>
</feature>
<feature type="compositionally biased region" description="Acidic residues" evidence="1">
    <location>
        <begin position="259"/>
        <end position="272"/>
    </location>
</feature>
<keyword evidence="3" id="KW-1185">Reference proteome</keyword>
<dbReference type="GeneID" id="94830005"/>